<dbReference type="AlphaFoldDB" id="A0A699SSM5"/>
<feature type="non-terminal residue" evidence="2">
    <location>
        <position position="1"/>
    </location>
</feature>
<evidence type="ECO:0000313" key="2">
    <source>
        <dbReference type="EMBL" id="GFC99938.1"/>
    </source>
</evidence>
<feature type="region of interest" description="Disordered" evidence="1">
    <location>
        <begin position="1"/>
        <end position="35"/>
    </location>
</feature>
<feature type="non-terminal residue" evidence="2">
    <location>
        <position position="35"/>
    </location>
</feature>
<protein>
    <submittedName>
        <fullName evidence="2">Uncharacterized protein</fullName>
    </submittedName>
</protein>
<evidence type="ECO:0000256" key="1">
    <source>
        <dbReference type="SAM" id="MobiDB-lite"/>
    </source>
</evidence>
<proteinExistence type="predicted"/>
<feature type="compositionally biased region" description="Acidic residues" evidence="1">
    <location>
        <begin position="1"/>
        <end position="22"/>
    </location>
</feature>
<gene>
    <name evidence="2" type="ORF">Tci_871908</name>
</gene>
<accession>A0A699SSM5</accession>
<organism evidence="2">
    <name type="scientific">Tanacetum cinerariifolium</name>
    <name type="common">Dalmatian daisy</name>
    <name type="synonym">Chrysanthemum cinerariifolium</name>
    <dbReference type="NCBI Taxonomy" id="118510"/>
    <lineage>
        <taxon>Eukaryota</taxon>
        <taxon>Viridiplantae</taxon>
        <taxon>Streptophyta</taxon>
        <taxon>Embryophyta</taxon>
        <taxon>Tracheophyta</taxon>
        <taxon>Spermatophyta</taxon>
        <taxon>Magnoliopsida</taxon>
        <taxon>eudicotyledons</taxon>
        <taxon>Gunneridae</taxon>
        <taxon>Pentapetalae</taxon>
        <taxon>asterids</taxon>
        <taxon>campanulids</taxon>
        <taxon>Asterales</taxon>
        <taxon>Asteraceae</taxon>
        <taxon>Asteroideae</taxon>
        <taxon>Anthemideae</taxon>
        <taxon>Anthemidinae</taxon>
        <taxon>Tanacetum</taxon>
    </lineage>
</organism>
<comment type="caution">
    <text evidence="2">The sequence shown here is derived from an EMBL/GenBank/DDBJ whole genome shotgun (WGS) entry which is preliminary data.</text>
</comment>
<sequence length="35" mass="3983">YITESEPEEEDGDDEKSEEDSIEYPTSRGDDDADD</sequence>
<reference evidence="2" key="1">
    <citation type="journal article" date="2019" name="Sci. Rep.">
        <title>Draft genome of Tanacetum cinerariifolium, the natural source of mosquito coil.</title>
        <authorList>
            <person name="Yamashiro T."/>
            <person name="Shiraishi A."/>
            <person name="Satake H."/>
            <person name="Nakayama K."/>
        </authorList>
    </citation>
    <scope>NUCLEOTIDE SEQUENCE</scope>
</reference>
<dbReference type="EMBL" id="BKCJ011181700">
    <property type="protein sequence ID" value="GFC99938.1"/>
    <property type="molecule type" value="Genomic_DNA"/>
</dbReference>
<name>A0A699SSM5_TANCI</name>